<accession>A0A1F7U7H4</accession>
<dbReference type="Gene3D" id="2.130.10.10">
    <property type="entry name" value="YVTN repeat-like/Quinoprotein amine dehydrogenase"/>
    <property type="match status" value="1"/>
</dbReference>
<organism evidence="1 2">
    <name type="scientific">Candidatus Uhrbacteria bacterium RIFCSPHIGHO2_02_FULL_60_10</name>
    <dbReference type="NCBI Taxonomy" id="1802392"/>
    <lineage>
        <taxon>Bacteria</taxon>
        <taxon>Candidatus Uhriibacteriota</taxon>
    </lineage>
</organism>
<evidence type="ECO:0000313" key="2">
    <source>
        <dbReference type="Proteomes" id="UP000177088"/>
    </source>
</evidence>
<reference evidence="1 2" key="1">
    <citation type="journal article" date="2016" name="Nat. Commun.">
        <title>Thousands of microbial genomes shed light on interconnected biogeochemical processes in an aquifer system.</title>
        <authorList>
            <person name="Anantharaman K."/>
            <person name="Brown C.T."/>
            <person name="Hug L.A."/>
            <person name="Sharon I."/>
            <person name="Castelle C.J."/>
            <person name="Probst A.J."/>
            <person name="Thomas B.C."/>
            <person name="Singh A."/>
            <person name="Wilkins M.J."/>
            <person name="Karaoz U."/>
            <person name="Brodie E.L."/>
            <person name="Williams K.H."/>
            <person name="Hubbard S.S."/>
            <person name="Banfield J.F."/>
        </authorList>
    </citation>
    <scope>NUCLEOTIDE SEQUENCE [LARGE SCALE GENOMIC DNA]</scope>
</reference>
<protein>
    <recommendedName>
        <fullName evidence="3">Exo-alpha-sialidase</fullName>
    </recommendedName>
</protein>
<proteinExistence type="predicted"/>
<dbReference type="EMBL" id="MGEA01000032">
    <property type="protein sequence ID" value="OGL74199.1"/>
    <property type="molecule type" value="Genomic_DNA"/>
</dbReference>
<name>A0A1F7U7H4_9BACT</name>
<dbReference type="AlphaFoldDB" id="A0A1F7U7H4"/>
<gene>
    <name evidence="1" type="ORF">A3C96_00290</name>
</gene>
<evidence type="ECO:0000313" key="1">
    <source>
        <dbReference type="EMBL" id="OGL74199.1"/>
    </source>
</evidence>
<dbReference type="Proteomes" id="UP000177088">
    <property type="component" value="Unassembled WGS sequence"/>
</dbReference>
<dbReference type="InterPro" id="IPR015943">
    <property type="entry name" value="WD40/YVTN_repeat-like_dom_sf"/>
</dbReference>
<comment type="caution">
    <text evidence="1">The sequence shown here is derived from an EMBL/GenBank/DDBJ whole genome shotgun (WGS) entry which is preliminary data.</text>
</comment>
<evidence type="ECO:0008006" key="3">
    <source>
        <dbReference type="Google" id="ProtNLM"/>
    </source>
</evidence>
<dbReference type="SUPFAM" id="SSF110296">
    <property type="entry name" value="Oligoxyloglucan reducing end-specific cellobiohydrolase"/>
    <property type="match status" value="1"/>
</dbReference>
<sequence>MVAVAVSGAVIYFSWRPSAKPVPTAAPTMAPPRLPPPPGVYTPEVAKVSPATVDQRTLEPLATADAVPPLPAKPRVKISAANAQRLRRYEFDPDIGDVYRLAYHRPSGALFLATVERDGLRSIWRMEPDMSVRRVFGENYGTGDIFLAADSRGNLYAQFDDPGNVYRSSDGGEYWRPAAFGIAGTFWQIADDGQGTLWATQHAENTAVLYRSVDDGQSWAPWTDFHRLYPELAVTYANGDPRFKLRHLHAVSFVDEKLFVGVGDFVRFTVVSEDRGATWKQIWDEGFTAGVPLADGNGLLLGPDRLRSHGLAVYDFQKGQTKEVWSPMPYGYAGYTYSLLQVGGVYFAGFHTEANEVTGLSSKFGLVASPDLLNWFPYLELGPLSSAARTDIFLDAGPAERQVFMTLNGSLYDFTAMPPFEFDFYAPFGVRRVK</sequence>